<accession>A0A930VMX3</accession>
<dbReference type="PANTHER" id="PTHR13420:SF7">
    <property type="entry name" value="UPF0235 PROTEIN C15ORF40"/>
    <property type="match status" value="1"/>
</dbReference>
<dbReference type="NCBIfam" id="TIGR00251">
    <property type="entry name" value="DUF167 family protein"/>
    <property type="match status" value="1"/>
</dbReference>
<dbReference type="AlphaFoldDB" id="A0A930VMX3"/>
<dbReference type="GO" id="GO:0005737">
    <property type="term" value="C:cytoplasm"/>
    <property type="evidence" value="ECO:0007669"/>
    <property type="project" value="TreeGrafter"/>
</dbReference>
<dbReference type="HAMAP" id="MF_00634">
    <property type="entry name" value="UPF0235"/>
    <property type="match status" value="1"/>
</dbReference>
<dbReference type="InterPro" id="IPR036591">
    <property type="entry name" value="YggU-like_sf"/>
</dbReference>
<evidence type="ECO:0000256" key="1">
    <source>
        <dbReference type="ARBA" id="ARBA00010364"/>
    </source>
</evidence>
<dbReference type="EMBL" id="JADKPO010000030">
    <property type="protein sequence ID" value="MBF4769713.1"/>
    <property type="molecule type" value="Genomic_DNA"/>
</dbReference>
<dbReference type="InterPro" id="IPR003746">
    <property type="entry name" value="DUF167"/>
</dbReference>
<sequence length="89" mass="9358">MRVAIRVRPGAKVTTIGGSHDGALVVRVRERAVDGRATEAALKALAGALGIRSAEVRLVAGATSRTKLVEVPDDVADTYRRLLASPTRP</sequence>
<comment type="similarity">
    <text evidence="1 2">Belongs to the UPF0235 family.</text>
</comment>
<dbReference type="SUPFAM" id="SSF69786">
    <property type="entry name" value="YggU-like"/>
    <property type="match status" value="1"/>
</dbReference>
<comment type="caution">
    <text evidence="3">The sequence shown here is derived from an EMBL/GenBank/DDBJ whole genome shotgun (WGS) entry which is preliminary data.</text>
</comment>
<reference evidence="3" key="1">
    <citation type="submission" date="2020-11" db="EMBL/GenBank/DDBJ databases">
        <title>Nocardioides cynanchi sp. nov., isolated from soil of rhizosphere of Cynanchum wilfordii.</title>
        <authorList>
            <person name="Lee J.-S."/>
            <person name="Suh M.K."/>
            <person name="Kim J.-S."/>
        </authorList>
    </citation>
    <scope>NUCLEOTIDE SEQUENCE</scope>
    <source>
        <strain evidence="3">KCTC 19276</strain>
    </source>
</reference>
<dbReference type="SMART" id="SM01152">
    <property type="entry name" value="DUF167"/>
    <property type="match status" value="1"/>
</dbReference>
<keyword evidence="4" id="KW-1185">Reference proteome</keyword>
<evidence type="ECO:0000313" key="4">
    <source>
        <dbReference type="Proteomes" id="UP000660668"/>
    </source>
</evidence>
<evidence type="ECO:0000313" key="3">
    <source>
        <dbReference type="EMBL" id="MBF4769713.1"/>
    </source>
</evidence>
<protein>
    <recommendedName>
        <fullName evidence="2">UPF0235 protein ISU10_18240</fullName>
    </recommendedName>
</protein>
<name>A0A930VMX3_9ACTN</name>
<dbReference type="Proteomes" id="UP000660668">
    <property type="component" value="Unassembled WGS sequence"/>
</dbReference>
<gene>
    <name evidence="3" type="ORF">ISU10_18240</name>
</gene>
<dbReference type="RefSeq" id="WP_194697857.1">
    <property type="nucleotide sequence ID" value="NZ_JADKPO010000030.1"/>
</dbReference>
<dbReference type="Gene3D" id="3.30.1200.10">
    <property type="entry name" value="YggU-like"/>
    <property type="match status" value="1"/>
</dbReference>
<dbReference type="PANTHER" id="PTHR13420">
    <property type="entry name" value="UPF0235 PROTEIN C15ORF40"/>
    <property type="match status" value="1"/>
</dbReference>
<dbReference type="Pfam" id="PF02594">
    <property type="entry name" value="DUF167"/>
    <property type="match status" value="1"/>
</dbReference>
<organism evidence="3 4">
    <name type="scientific">Nocardioides agariphilus</name>
    <dbReference type="NCBI Taxonomy" id="433664"/>
    <lineage>
        <taxon>Bacteria</taxon>
        <taxon>Bacillati</taxon>
        <taxon>Actinomycetota</taxon>
        <taxon>Actinomycetes</taxon>
        <taxon>Propionibacteriales</taxon>
        <taxon>Nocardioidaceae</taxon>
        <taxon>Nocardioides</taxon>
    </lineage>
</organism>
<evidence type="ECO:0000256" key="2">
    <source>
        <dbReference type="HAMAP-Rule" id="MF_00634"/>
    </source>
</evidence>
<proteinExistence type="inferred from homology"/>